<organism evidence="2 3">
    <name type="scientific">Albugo candida</name>
    <dbReference type="NCBI Taxonomy" id="65357"/>
    <lineage>
        <taxon>Eukaryota</taxon>
        <taxon>Sar</taxon>
        <taxon>Stramenopiles</taxon>
        <taxon>Oomycota</taxon>
        <taxon>Peronosporomycetes</taxon>
        <taxon>Albuginales</taxon>
        <taxon>Albuginaceae</taxon>
        <taxon>Albugo</taxon>
    </lineage>
</organism>
<accession>A0A024GBX5</accession>
<protein>
    <submittedName>
        <fullName evidence="2">Uncharacterized protein</fullName>
    </submittedName>
</protein>
<reference evidence="2 3" key="1">
    <citation type="submission" date="2012-05" db="EMBL/GenBank/DDBJ databases">
        <title>Recombination and specialization in a pathogen metapopulation.</title>
        <authorList>
            <person name="Gardiner A."/>
            <person name="Kemen E."/>
            <person name="Schultz-Larsen T."/>
            <person name="MacLean D."/>
            <person name="Van Oosterhout C."/>
            <person name="Jones J.D.G."/>
        </authorList>
    </citation>
    <scope>NUCLEOTIDE SEQUENCE [LARGE SCALE GENOMIC DNA]</scope>
    <source>
        <strain evidence="2 3">Ac Nc2</strain>
    </source>
</reference>
<keyword evidence="3" id="KW-1185">Reference proteome</keyword>
<dbReference type="EMBL" id="CAIX01000068">
    <property type="protein sequence ID" value="CCI44352.1"/>
    <property type="molecule type" value="Genomic_DNA"/>
</dbReference>
<dbReference type="AlphaFoldDB" id="A0A024GBX5"/>
<gene>
    <name evidence="2" type="ORF">BN9_051610</name>
</gene>
<feature type="region of interest" description="Disordered" evidence="1">
    <location>
        <begin position="161"/>
        <end position="194"/>
    </location>
</feature>
<evidence type="ECO:0000313" key="2">
    <source>
        <dbReference type="EMBL" id="CCI44352.1"/>
    </source>
</evidence>
<dbReference type="Proteomes" id="UP000053237">
    <property type="component" value="Unassembled WGS sequence"/>
</dbReference>
<evidence type="ECO:0000256" key="1">
    <source>
        <dbReference type="SAM" id="MobiDB-lite"/>
    </source>
</evidence>
<comment type="caution">
    <text evidence="2">The sequence shown here is derived from an EMBL/GenBank/DDBJ whole genome shotgun (WGS) entry which is preliminary data.</text>
</comment>
<sequence>MWKHPHQTTSTITCRWKTHSAFEIATLRCHSSLSLKWQTLTLFRTDRIQSQIHPPLLFPCTPIQPIIRIVNIRQNTCTHYLQSQMHHGEDRQSIHRVHPIPMHSRRVPTPHYNSDPFRQSQQDMFGTSTEPYIMENDHSHDTSRFYEHQEHMKHTNVFQSTNRSTSMTPSVFHSMPSPNAQQLRQPQAQYISYA</sequence>
<dbReference type="InParanoid" id="A0A024GBX5"/>
<proteinExistence type="predicted"/>
<name>A0A024GBX5_9STRA</name>
<evidence type="ECO:0000313" key="3">
    <source>
        <dbReference type="Proteomes" id="UP000053237"/>
    </source>
</evidence>